<feature type="compositionally biased region" description="Basic residues" evidence="1">
    <location>
        <begin position="10"/>
        <end position="20"/>
    </location>
</feature>
<dbReference type="EMBL" id="VAUV01000014">
    <property type="protein sequence ID" value="TLD69297.1"/>
    <property type="molecule type" value="Genomic_DNA"/>
</dbReference>
<sequence>MASTTPPPRHLPHRHLHRLQRPTLTPTAMKKPHSSSPLSRRRFLGQLGCKGMTSLPILNTLLNLRLAEGIANASTPAQGEYRALICLFFAGGNDSFNMLVPREPSAYTTYQNSRANLALQYSANPAQSQLIEIQPENTSTFAIHSGMPHLASLFEAGHASFLANVGTLIEPVTNRSEVEASLKRLPLGLYSHSDQIEQWQTGIPHSRSGIGWGGRMSDLLQDLNSIQSIPMQISLDGGNVWQTGNQVSEYAITPNGAVGLSDYNFAWQQYQDLRNAMSHAVDSQLSQPYSNLLAQTFNTRKKQALDAYEIFAAATAPPLPPGITFPSTYVGQRLAQIARTIQGRVGLGATRQTFFIQWGGWDHHSDVLLYQNDMLPQVSEALNAFHYAMIAIGTAQSDPTLKDKVCLFTASDFGRTLTSNGRGSDHAWGSNQLILGGGVQGKRIFGQYPNLAVNADTGSEVNPLDTGRGRFIPTTSCDLFFAELALWLGVNKSDLPLILPNIGNFYDITNPAPPIGMLL</sequence>
<proteinExistence type="predicted"/>
<dbReference type="Proteomes" id="UP000306196">
    <property type="component" value="Unassembled WGS sequence"/>
</dbReference>
<feature type="region of interest" description="Disordered" evidence="1">
    <location>
        <begin position="1"/>
        <end position="40"/>
    </location>
</feature>
<evidence type="ECO:0000313" key="2">
    <source>
        <dbReference type="EMBL" id="TLD69297.1"/>
    </source>
</evidence>
<name>A0A5R8KAK3_9BACT</name>
<organism evidence="2 3">
    <name type="scientific">Phragmitibacter flavus</name>
    <dbReference type="NCBI Taxonomy" id="2576071"/>
    <lineage>
        <taxon>Bacteria</taxon>
        <taxon>Pseudomonadati</taxon>
        <taxon>Verrucomicrobiota</taxon>
        <taxon>Verrucomicrobiia</taxon>
        <taxon>Verrucomicrobiales</taxon>
        <taxon>Verrucomicrobiaceae</taxon>
        <taxon>Phragmitibacter</taxon>
    </lineage>
</organism>
<gene>
    <name evidence="2" type="ORF">FEM03_18160</name>
</gene>
<dbReference type="AlphaFoldDB" id="A0A5R8KAK3"/>
<dbReference type="PANTHER" id="PTHR43737">
    <property type="entry name" value="BLL7424 PROTEIN"/>
    <property type="match status" value="1"/>
</dbReference>
<dbReference type="Pfam" id="PF07394">
    <property type="entry name" value="DUF1501"/>
    <property type="match status" value="1"/>
</dbReference>
<comment type="caution">
    <text evidence="2">The sequence shown here is derived from an EMBL/GenBank/DDBJ whole genome shotgun (WGS) entry which is preliminary data.</text>
</comment>
<reference evidence="2 3" key="1">
    <citation type="submission" date="2019-05" db="EMBL/GenBank/DDBJ databases">
        <title>Verrucobacter flavum gen. nov., sp. nov. a new member of the family Verrucomicrobiaceae.</title>
        <authorList>
            <person name="Szuroczki S."/>
            <person name="Abbaszade G."/>
            <person name="Szabo A."/>
            <person name="Felfoldi T."/>
            <person name="Schumann P."/>
            <person name="Boka K."/>
            <person name="Keki Z."/>
            <person name="Toumi M."/>
            <person name="Toth E."/>
        </authorList>
    </citation>
    <scope>NUCLEOTIDE SEQUENCE [LARGE SCALE GENOMIC DNA]</scope>
    <source>
        <strain evidence="2 3">MG-N-17</strain>
    </source>
</reference>
<accession>A0A5R8KAK3</accession>
<protein>
    <submittedName>
        <fullName evidence="2">DUF1501 domain-containing protein</fullName>
    </submittedName>
</protein>
<keyword evidence="3" id="KW-1185">Reference proteome</keyword>
<dbReference type="OrthoDB" id="9779968at2"/>
<dbReference type="PANTHER" id="PTHR43737:SF1">
    <property type="entry name" value="DUF1501 DOMAIN-CONTAINING PROTEIN"/>
    <property type="match status" value="1"/>
</dbReference>
<evidence type="ECO:0000256" key="1">
    <source>
        <dbReference type="SAM" id="MobiDB-lite"/>
    </source>
</evidence>
<dbReference type="InterPro" id="IPR010869">
    <property type="entry name" value="DUF1501"/>
</dbReference>
<evidence type="ECO:0000313" key="3">
    <source>
        <dbReference type="Proteomes" id="UP000306196"/>
    </source>
</evidence>